<evidence type="ECO:0000256" key="1">
    <source>
        <dbReference type="ARBA" id="ARBA00022448"/>
    </source>
</evidence>
<name>A0A7K3M2H5_9ACTN</name>
<keyword evidence="3 5" id="KW-0067">ATP-binding</keyword>
<dbReference type="PANTHER" id="PTHR42794">
    <property type="entry name" value="HEMIN IMPORT ATP-BINDING PROTEIN HMUV"/>
    <property type="match status" value="1"/>
</dbReference>
<dbReference type="SMART" id="SM00382">
    <property type="entry name" value="AAA"/>
    <property type="match status" value="1"/>
</dbReference>
<dbReference type="Gene3D" id="3.40.50.300">
    <property type="entry name" value="P-loop containing nucleotide triphosphate hydrolases"/>
    <property type="match status" value="1"/>
</dbReference>
<keyword evidence="2" id="KW-0547">Nucleotide-binding</keyword>
<evidence type="ECO:0000313" key="6">
    <source>
        <dbReference type="Proteomes" id="UP000460435"/>
    </source>
</evidence>
<sequence>MTTTIDRARTGVDGAGLRVGDVSWSVEGALIVDGVNVSVAPGTVTGLLGPNGSGKSSLLRAIAGISRPDRGSVSLGGQDLLTMRRRDRARRVAVVEQETTTDVPLRVFDVVLLGRTPHKPADNDEQTALDALGTVGLRHFAERDWHTLSGGERQRVHLARALAQDPELLLLDEPTNHLDIHYQLTLLANVSNLGVTSLAALHDLNLAAAYCDQVVLLDGGRVVASGTPEDVLVPDTIRRVFAVECDVHRHPRTGRPVLMFSPISEEVAAKREP</sequence>
<dbReference type="AlphaFoldDB" id="A0A7K3M2H5"/>
<dbReference type="Proteomes" id="UP000460435">
    <property type="component" value="Unassembled WGS sequence"/>
</dbReference>
<reference evidence="5 6" key="1">
    <citation type="submission" date="2019-11" db="EMBL/GenBank/DDBJ databases">
        <authorList>
            <person name="Li X.-J."/>
            <person name="Feng X.-M."/>
        </authorList>
    </citation>
    <scope>NUCLEOTIDE SEQUENCE [LARGE SCALE GENOMIC DNA]</scope>
    <source>
        <strain evidence="5 6">XMNu-373</strain>
    </source>
</reference>
<accession>A0A7K3M2H5</accession>
<evidence type="ECO:0000313" key="5">
    <source>
        <dbReference type="EMBL" id="NDL57501.1"/>
    </source>
</evidence>
<keyword evidence="1" id="KW-0813">Transport</keyword>
<gene>
    <name evidence="5" type="ORF">F7O44_10490</name>
</gene>
<evidence type="ECO:0000256" key="2">
    <source>
        <dbReference type="ARBA" id="ARBA00022741"/>
    </source>
</evidence>
<protein>
    <submittedName>
        <fullName evidence="5">ATP-binding cassette domain-containing protein</fullName>
    </submittedName>
</protein>
<dbReference type="InterPro" id="IPR027417">
    <property type="entry name" value="P-loop_NTPase"/>
</dbReference>
<comment type="caution">
    <text evidence="5">The sequence shown here is derived from an EMBL/GenBank/DDBJ whole genome shotgun (WGS) entry which is preliminary data.</text>
</comment>
<evidence type="ECO:0000256" key="3">
    <source>
        <dbReference type="ARBA" id="ARBA00022840"/>
    </source>
</evidence>
<organism evidence="5 6">
    <name type="scientific">Phytoactinopolyspora mesophila</name>
    <dbReference type="NCBI Taxonomy" id="2650750"/>
    <lineage>
        <taxon>Bacteria</taxon>
        <taxon>Bacillati</taxon>
        <taxon>Actinomycetota</taxon>
        <taxon>Actinomycetes</taxon>
        <taxon>Jiangellales</taxon>
        <taxon>Jiangellaceae</taxon>
        <taxon>Phytoactinopolyspora</taxon>
    </lineage>
</organism>
<keyword evidence="6" id="KW-1185">Reference proteome</keyword>
<dbReference type="CDD" id="cd03214">
    <property type="entry name" value="ABC_Iron-Siderophores_B12_Hemin"/>
    <property type="match status" value="1"/>
</dbReference>
<feature type="domain" description="ABC transporter" evidence="4">
    <location>
        <begin position="17"/>
        <end position="244"/>
    </location>
</feature>
<dbReference type="PANTHER" id="PTHR42794:SF2">
    <property type="entry name" value="ABC TRANSPORTER ATP-BINDING PROTEIN"/>
    <property type="match status" value="1"/>
</dbReference>
<dbReference type="GO" id="GO:0005524">
    <property type="term" value="F:ATP binding"/>
    <property type="evidence" value="ECO:0007669"/>
    <property type="project" value="UniProtKB-KW"/>
</dbReference>
<evidence type="ECO:0000259" key="4">
    <source>
        <dbReference type="PROSITE" id="PS50893"/>
    </source>
</evidence>
<proteinExistence type="predicted"/>
<dbReference type="SUPFAM" id="SSF52540">
    <property type="entry name" value="P-loop containing nucleoside triphosphate hydrolases"/>
    <property type="match status" value="1"/>
</dbReference>
<dbReference type="PROSITE" id="PS50893">
    <property type="entry name" value="ABC_TRANSPORTER_2"/>
    <property type="match status" value="1"/>
</dbReference>
<dbReference type="Pfam" id="PF00005">
    <property type="entry name" value="ABC_tran"/>
    <property type="match status" value="1"/>
</dbReference>
<dbReference type="InterPro" id="IPR003439">
    <property type="entry name" value="ABC_transporter-like_ATP-bd"/>
</dbReference>
<dbReference type="InterPro" id="IPR003593">
    <property type="entry name" value="AAA+_ATPase"/>
</dbReference>
<dbReference type="EMBL" id="WLZY01000003">
    <property type="protein sequence ID" value="NDL57501.1"/>
    <property type="molecule type" value="Genomic_DNA"/>
</dbReference>
<dbReference type="FunFam" id="3.40.50.300:FF:000134">
    <property type="entry name" value="Iron-enterobactin ABC transporter ATP-binding protein"/>
    <property type="match status" value="1"/>
</dbReference>
<dbReference type="GO" id="GO:0016887">
    <property type="term" value="F:ATP hydrolysis activity"/>
    <property type="evidence" value="ECO:0007669"/>
    <property type="project" value="InterPro"/>
</dbReference>